<organism evidence="1 2">
    <name type="scientific">Brassicogethes aeneus</name>
    <name type="common">Rape pollen beetle</name>
    <name type="synonym">Meligethes aeneus</name>
    <dbReference type="NCBI Taxonomy" id="1431903"/>
    <lineage>
        <taxon>Eukaryota</taxon>
        <taxon>Metazoa</taxon>
        <taxon>Ecdysozoa</taxon>
        <taxon>Arthropoda</taxon>
        <taxon>Hexapoda</taxon>
        <taxon>Insecta</taxon>
        <taxon>Pterygota</taxon>
        <taxon>Neoptera</taxon>
        <taxon>Endopterygota</taxon>
        <taxon>Coleoptera</taxon>
        <taxon>Polyphaga</taxon>
        <taxon>Cucujiformia</taxon>
        <taxon>Nitidulidae</taxon>
        <taxon>Meligethinae</taxon>
        <taxon>Brassicogethes</taxon>
    </lineage>
</organism>
<dbReference type="Proteomes" id="UP001154078">
    <property type="component" value="Chromosome 5"/>
</dbReference>
<dbReference type="EMBL" id="OV121136">
    <property type="protein sequence ID" value="CAH0557467.1"/>
    <property type="molecule type" value="Genomic_DNA"/>
</dbReference>
<evidence type="ECO:0000313" key="1">
    <source>
        <dbReference type="EMBL" id="CAH0557467.1"/>
    </source>
</evidence>
<keyword evidence="2" id="KW-1185">Reference proteome</keyword>
<dbReference type="AlphaFoldDB" id="A0A9P0FKH0"/>
<name>A0A9P0FKH0_BRAAE</name>
<evidence type="ECO:0000313" key="2">
    <source>
        <dbReference type="Proteomes" id="UP001154078"/>
    </source>
</evidence>
<sequence>MANDTVWEWKRGAVGYTGASGHRVLRGDTGFDSRTHRLPNTRERGPMVCKTDTDRKHMLMTRTTLGGISDKGAPAQNLRGGPDHLCTLLHGEVYAFNSNNTLLLAVND</sequence>
<proteinExistence type="predicted"/>
<accession>A0A9P0FKH0</accession>
<gene>
    <name evidence="1" type="ORF">MELIAE_LOCUS8179</name>
</gene>
<reference evidence="1" key="1">
    <citation type="submission" date="2021-12" db="EMBL/GenBank/DDBJ databases">
        <authorList>
            <person name="King R."/>
        </authorList>
    </citation>
    <scope>NUCLEOTIDE SEQUENCE</scope>
</reference>
<protein>
    <submittedName>
        <fullName evidence="1">Uncharacterized protein</fullName>
    </submittedName>
</protein>